<comment type="caution">
    <text evidence="1">The sequence shown here is derived from an EMBL/GenBank/DDBJ whole genome shotgun (WGS) entry which is preliminary data.</text>
</comment>
<reference evidence="1 2" key="1">
    <citation type="submission" date="2023-01" db="EMBL/GenBank/DDBJ databases">
        <title>Analysis of 21 Apiospora genomes using comparative genomics revels a genus with tremendous synthesis potential of carbohydrate active enzymes and secondary metabolites.</title>
        <authorList>
            <person name="Sorensen T."/>
        </authorList>
    </citation>
    <scope>NUCLEOTIDE SEQUENCE [LARGE SCALE GENOMIC DNA]</scope>
    <source>
        <strain evidence="1 2">CBS 135458</strain>
    </source>
</reference>
<dbReference type="RefSeq" id="XP_066720466.1">
    <property type="nucleotide sequence ID" value="XM_066852325.1"/>
</dbReference>
<proteinExistence type="predicted"/>
<protein>
    <submittedName>
        <fullName evidence="1">Uncharacterized protein</fullName>
    </submittedName>
</protein>
<organism evidence="1 2">
    <name type="scientific">Apiospora phragmitis</name>
    <dbReference type="NCBI Taxonomy" id="2905665"/>
    <lineage>
        <taxon>Eukaryota</taxon>
        <taxon>Fungi</taxon>
        <taxon>Dikarya</taxon>
        <taxon>Ascomycota</taxon>
        <taxon>Pezizomycotina</taxon>
        <taxon>Sordariomycetes</taxon>
        <taxon>Xylariomycetidae</taxon>
        <taxon>Amphisphaeriales</taxon>
        <taxon>Apiosporaceae</taxon>
        <taxon>Apiospora</taxon>
    </lineage>
</organism>
<evidence type="ECO:0000313" key="1">
    <source>
        <dbReference type="EMBL" id="KAK8085942.1"/>
    </source>
</evidence>
<name>A0ABR1WRN5_9PEZI</name>
<evidence type="ECO:0000313" key="2">
    <source>
        <dbReference type="Proteomes" id="UP001480595"/>
    </source>
</evidence>
<dbReference type="GeneID" id="92085388"/>
<keyword evidence="2" id="KW-1185">Reference proteome</keyword>
<gene>
    <name evidence="1" type="ORF">PG994_000916</name>
</gene>
<dbReference type="Proteomes" id="UP001480595">
    <property type="component" value="Unassembled WGS sequence"/>
</dbReference>
<accession>A0ABR1WRN5</accession>
<sequence length="200" mass="22481">MEEQRKDMSTFLSVKPKPRTTVDIVAIDPETVKCQKHYGFNMPELLNPEKHGHIDTTKFGMHRYIDNAWARVQGKTDSKSLQGSEMEKGEYADYSMGWTLDNCSGTGWDTVTISLYACGNDAAAENITDDGVEHVGDIRVDLKGLNWGQIPRKYASDNRSILYRLDTTVRMGLADEHGYLTVKVVRNGQELGTTDCKVQE</sequence>
<dbReference type="EMBL" id="JAQQWL010000002">
    <property type="protein sequence ID" value="KAK8085942.1"/>
    <property type="molecule type" value="Genomic_DNA"/>
</dbReference>